<reference evidence="12 13" key="1">
    <citation type="submission" date="2024-05" db="EMBL/GenBank/DDBJ databases">
        <title>Long read based assembly of the Candida bracarensis genome reveals expanded adhesin content.</title>
        <authorList>
            <person name="Marcet-Houben M."/>
            <person name="Ksiezopolska E."/>
            <person name="Gabaldon T."/>
        </authorList>
    </citation>
    <scope>NUCLEOTIDE SEQUENCE [LARGE SCALE GENOMIC DNA]</scope>
    <source>
        <strain evidence="12 13">CBM6</strain>
    </source>
</reference>
<keyword evidence="4" id="KW-0479">Metal-binding</keyword>
<evidence type="ECO:0000256" key="4">
    <source>
        <dbReference type="ARBA" id="ARBA00022723"/>
    </source>
</evidence>
<evidence type="ECO:0000313" key="13">
    <source>
        <dbReference type="Proteomes" id="UP001623330"/>
    </source>
</evidence>
<dbReference type="PANTHER" id="PTHR22748:SF4">
    <property type="entry name" value="DNA-(APURINIC OR APYRIMIDINIC SITE) ENDONUCLEASE 2"/>
    <property type="match status" value="1"/>
</dbReference>
<dbReference type="EMBL" id="JBEVYD010000007">
    <property type="protein sequence ID" value="KAL3231480.1"/>
    <property type="molecule type" value="Genomic_DNA"/>
</dbReference>
<dbReference type="InterPro" id="IPR036691">
    <property type="entry name" value="Endo/exonu/phosph_ase_sf"/>
</dbReference>
<sequence length="516" mass="58855">MLFGLDNWRNWHNISRMNSQLTTSELKTEGDIRFLTFNVNGIRTFFHYAPFSEMRQSLKQVFDWFGADIITFQELKTETLSLTKWGKVDGFYSFISIPQHKKGYSGVGCWVRIPDEDDPMFPMLRVVKAEEGITGLLTIKTGKTVTRYRDDPSLGIGGYCPIDSFPDNIDEATALRIDSEGRCVLVELGCGIVVISLYCPANSSCTEEGELFRMRFLRLLFLRVKNLQQMGKHVVLMGDLNICRDLIDHAVTLDENNISINADTTGKLVDEKYYELCSNFIINPDFPHRKLLNEQITDSLVPELRNPNGLIDSTRKIQGRDRLKMYTVWNTLKNMRPNNYGSRIDFILINEAIGSTITKANILPEINGSDHCPVYCDIDMKAYNHLNPCSLDDSDYKLPRFEARYKYNLQNRNIFDMFSKSGSTAKSVKVTKKVPSRHSKQEESMKGILLKKASSMRASPFFNDTFGKPPMCKHGEVAILKTSKTSNNPGKKFWTCARPRGDSNDKEASCGFFQWV</sequence>
<evidence type="ECO:0000256" key="7">
    <source>
        <dbReference type="ARBA" id="ARBA00022833"/>
    </source>
</evidence>
<evidence type="ECO:0000256" key="5">
    <source>
        <dbReference type="ARBA" id="ARBA00022771"/>
    </source>
</evidence>
<keyword evidence="12" id="KW-0540">Nuclease</keyword>
<comment type="caution">
    <text evidence="12">The sequence shown here is derived from an EMBL/GenBank/DDBJ whole genome shotgun (WGS) entry which is preliminary data.</text>
</comment>
<dbReference type="PANTHER" id="PTHR22748">
    <property type="entry name" value="AP ENDONUCLEASE"/>
    <property type="match status" value="1"/>
</dbReference>
<dbReference type="InterPro" id="IPR005135">
    <property type="entry name" value="Endo/exonuclease/phosphatase"/>
</dbReference>
<dbReference type="Gene3D" id="3.60.10.10">
    <property type="entry name" value="Endonuclease/exonuclease/phosphatase"/>
    <property type="match status" value="1"/>
</dbReference>
<dbReference type="PROSITE" id="PS51999">
    <property type="entry name" value="ZF_GRF"/>
    <property type="match status" value="1"/>
</dbReference>
<evidence type="ECO:0000259" key="11">
    <source>
        <dbReference type="PROSITE" id="PS51999"/>
    </source>
</evidence>
<dbReference type="InterPro" id="IPR004808">
    <property type="entry name" value="AP_endonuc_1"/>
</dbReference>
<evidence type="ECO:0000256" key="9">
    <source>
        <dbReference type="ARBA" id="ARBA00023242"/>
    </source>
</evidence>
<protein>
    <recommendedName>
        <fullName evidence="3">DNA-(apurinic or apyrimidinic site) endonuclease 2</fullName>
    </recommendedName>
</protein>
<keyword evidence="12" id="KW-0255">Endonuclease</keyword>
<name>A0ABR4NT03_9SACH</name>
<evidence type="ECO:0000256" key="2">
    <source>
        <dbReference type="ARBA" id="ARBA00007092"/>
    </source>
</evidence>
<evidence type="ECO:0000313" key="12">
    <source>
        <dbReference type="EMBL" id="KAL3231480.1"/>
    </source>
</evidence>
<keyword evidence="9" id="KW-0539">Nucleus</keyword>
<keyword evidence="8" id="KW-0460">Magnesium</keyword>
<dbReference type="Pfam" id="PF03372">
    <property type="entry name" value="Exo_endo_phos"/>
    <property type="match status" value="1"/>
</dbReference>
<evidence type="ECO:0000256" key="8">
    <source>
        <dbReference type="ARBA" id="ARBA00022842"/>
    </source>
</evidence>
<dbReference type="SUPFAM" id="SSF56219">
    <property type="entry name" value="DNase I-like"/>
    <property type="match status" value="1"/>
</dbReference>
<evidence type="ECO:0000256" key="10">
    <source>
        <dbReference type="PROSITE-ProRule" id="PRU01343"/>
    </source>
</evidence>
<evidence type="ECO:0000256" key="1">
    <source>
        <dbReference type="ARBA" id="ARBA00001946"/>
    </source>
</evidence>
<organism evidence="12 13">
    <name type="scientific">Nakaseomyces bracarensis</name>
    <dbReference type="NCBI Taxonomy" id="273131"/>
    <lineage>
        <taxon>Eukaryota</taxon>
        <taxon>Fungi</taxon>
        <taxon>Dikarya</taxon>
        <taxon>Ascomycota</taxon>
        <taxon>Saccharomycotina</taxon>
        <taxon>Saccharomycetes</taxon>
        <taxon>Saccharomycetales</taxon>
        <taxon>Saccharomycetaceae</taxon>
        <taxon>Nakaseomyces</taxon>
    </lineage>
</organism>
<gene>
    <name evidence="12" type="ORF">RNJ44_00515</name>
</gene>
<comment type="cofactor">
    <cofactor evidence="1">
        <name>Mg(2+)</name>
        <dbReference type="ChEBI" id="CHEBI:18420"/>
    </cofactor>
</comment>
<dbReference type="Proteomes" id="UP001623330">
    <property type="component" value="Unassembled WGS sequence"/>
</dbReference>
<dbReference type="Pfam" id="PF06839">
    <property type="entry name" value="Zn_ribbon_GRF"/>
    <property type="match status" value="1"/>
</dbReference>
<evidence type="ECO:0000256" key="3">
    <source>
        <dbReference type="ARBA" id="ARBA00013541"/>
    </source>
</evidence>
<comment type="similarity">
    <text evidence="2">Belongs to the DNA repair enzymes AP/ExoA family.</text>
</comment>
<feature type="domain" description="GRF-type" evidence="11">
    <location>
        <begin position="472"/>
        <end position="516"/>
    </location>
</feature>
<keyword evidence="5 10" id="KW-0863">Zinc-finger</keyword>
<proteinExistence type="inferred from homology"/>
<evidence type="ECO:0000256" key="6">
    <source>
        <dbReference type="ARBA" id="ARBA00022801"/>
    </source>
</evidence>
<dbReference type="InterPro" id="IPR010666">
    <property type="entry name" value="Znf_GRF"/>
</dbReference>
<keyword evidence="7" id="KW-0862">Zinc</keyword>
<dbReference type="PROSITE" id="PS51435">
    <property type="entry name" value="AP_NUCLEASE_F1_4"/>
    <property type="match status" value="1"/>
</dbReference>
<dbReference type="GO" id="GO:0004519">
    <property type="term" value="F:endonuclease activity"/>
    <property type="evidence" value="ECO:0007669"/>
    <property type="project" value="UniProtKB-KW"/>
</dbReference>
<keyword evidence="6" id="KW-0378">Hydrolase</keyword>
<keyword evidence="13" id="KW-1185">Reference proteome</keyword>
<accession>A0ABR4NT03</accession>